<dbReference type="PROSITE" id="PS50914">
    <property type="entry name" value="BON"/>
    <property type="match status" value="1"/>
</dbReference>
<evidence type="ECO:0000259" key="2">
    <source>
        <dbReference type="PROSITE" id="PS50914"/>
    </source>
</evidence>
<dbReference type="Pfam" id="PF04972">
    <property type="entry name" value="BON"/>
    <property type="match status" value="1"/>
</dbReference>
<dbReference type="Gene3D" id="3.30.1340.30">
    <property type="match status" value="1"/>
</dbReference>
<dbReference type="Proteomes" id="UP001597521">
    <property type="component" value="Unassembled WGS sequence"/>
</dbReference>
<sequence>MSSKQPESDKPDYRDRHYGQAGGNQTGPSLEGSDEAPPRVPPSRDGGGGHLGAYEAENWSGRSEHEPTEELRGENQRFSDAAVSTENSAHGGSDRAPLANAVLRRLAEDDSLDATAISVEANGDGILLTGGVDSPEARQRAEMLAGAVEGVGPVTNELQVVRSENLGELPRQTTDRI</sequence>
<evidence type="ECO:0000256" key="1">
    <source>
        <dbReference type="SAM" id="MobiDB-lite"/>
    </source>
</evidence>
<dbReference type="InterPro" id="IPR007055">
    <property type="entry name" value="BON_dom"/>
</dbReference>
<name>A0ABW5QNF5_9HYPH</name>
<keyword evidence="4" id="KW-1185">Reference proteome</keyword>
<dbReference type="RefSeq" id="WP_386834291.1">
    <property type="nucleotide sequence ID" value="NZ_JBHUNP010000001.1"/>
</dbReference>
<feature type="compositionally biased region" description="Polar residues" evidence="1">
    <location>
        <begin position="78"/>
        <end position="90"/>
    </location>
</feature>
<dbReference type="EMBL" id="JBHUNP010000001">
    <property type="protein sequence ID" value="MFD2648926.1"/>
    <property type="molecule type" value="Genomic_DNA"/>
</dbReference>
<organism evidence="3 4">
    <name type="scientific">Devosia albogilva</name>
    <dbReference type="NCBI Taxonomy" id="429726"/>
    <lineage>
        <taxon>Bacteria</taxon>
        <taxon>Pseudomonadati</taxon>
        <taxon>Pseudomonadota</taxon>
        <taxon>Alphaproteobacteria</taxon>
        <taxon>Hyphomicrobiales</taxon>
        <taxon>Devosiaceae</taxon>
        <taxon>Devosia</taxon>
    </lineage>
</organism>
<evidence type="ECO:0000313" key="4">
    <source>
        <dbReference type="Proteomes" id="UP001597521"/>
    </source>
</evidence>
<dbReference type="SMART" id="SM00749">
    <property type="entry name" value="BON"/>
    <property type="match status" value="1"/>
</dbReference>
<feature type="region of interest" description="Disordered" evidence="1">
    <location>
        <begin position="1"/>
        <end position="96"/>
    </location>
</feature>
<reference evidence="4" key="1">
    <citation type="journal article" date="2019" name="Int. J. Syst. Evol. Microbiol.">
        <title>The Global Catalogue of Microorganisms (GCM) 10K type strain sequencing project: providing services to taxonomists for standard genome sequencing and annotation.</title>
        <authorList>
            <consortium name="The Broad Institute Genomics Platform"/>
            <consortium name="The Broad Institute Genome Sequencing Center for Infectious Disease"/>
            <person name="Wu L."/>
            <person name="Ma J."/>
        </authorList>
    </citation>
    <scope>NUCLEOTIDE SEQUENCE [LARGE SCALE GENOMIC DNA]</scope>
    <source>
        <strain evidence="4">CCM 7427</strain>
    </source>
</reference>
<evidence type="ECO:0000313" key="3">
    <source>
        <dbReference type="EMBL" id="MFD2648926.1"/>
    </source>
</evidence>
<feature type="compositionally biased region" description="Basic and acidic residues" evidence="1">
    <location>
        <begin position="1"/>
        <end position="18"/>
    </location>
</feature>
<dbReference type="InterPro" id="IPR014004">
    <property type="entry name" value="Transpt-assoc_nodulatn_dom_bac"/>
</dbReference>
<accession>A0ABW5QNF5</accession>
<comment type="caution">
    <text evidence="3">The sequence shown here is derived from an EMBL/GenBank/DDBJ whole genome shotgun (WGS) entry which is preliminary data.</text>
</comment>
<feature type="compositionally biased region" description="Basic and acidic residues" evidence="1">
    <location>
        <begin position="62"/>
        <end position="77"/>
    </location>
</feature>
<protein>
    <submittedName>
        <fullName evidence="3">BON domain-containing protein</fullName>
    </submittedName>
</protein>
<gene>
    <name evidence="3" type="ORF">ACFSX5_14145</name>
</gene>
<proteinExistence type="predicted"/>
<feature type="domain" description="BON" evidence="2">
    <location>
        <begin position="94"/>
        <end position="162"/>
    </location>
</feature>